<dbReference type="GO" id="GO:0033765">
    <property type="term" value="F:steroid dehydrogenase activity, acting on the CH-CH group of donors"/>
    <property type="evidence" value="ECO:0007669"/>
    <property type="project" value="UniProtKB-ARBA"/>
</dbReference>
<evidence type="ECO:0000256" key="8">
    <source>
        <dbReference type="ARBA" id="ARBA00023002"/>
    </source>
</evidence>
<evidence type="ECO:0000256" key="6">
    <source>
        <dbReference type="ARBA" id="ARBA00022630"/>
    </source>
</evidence>
<evidence type="ECO:0000256" key="5">
    <source>
        <dbReference type="ARBA" id="ARBA00015872"/>
    </source>
</evidence>
<comment type="caution">
    <text evidence="12">The sequence shown here is derived from an EMBL/GenBank/DDBJ whole genome shotgun (WGS) entry which is preliminary data.</text>
</comment>
<dbReference type="EC" id="1.3.99.33" evidence="4"/>
<name>A0A2K2UDW6_9ACTN</name>
<dbReference type="EMBL" id="PPEK01000001">
    <property type="protein sequence ID" value="PNV68442.1"/>
    <property type="molecule type" value="Genomic_DNA"/>
</dbReference>
<dbReference type="PANTHER" id="PTHR43400">
    <property type="entry name" value="FUMARATE REDUCTASE"/>
    <property type="match status" value="1"/>
</dbReference>
<protein>
    <recommendedName>
        <fullName evidence="5">Urocanate reductase</fullName>
        <ecNumber evidence="4">1.3.99.33</ecNumber>
    </recommendedName>
</protein>
<evidence type="ECO:0000256" key="1">
    <source>
        <dbReference type="ARBA" id="ARBA00001917"/>
    </source>
</evidence>
<evidence type="ECO:0000256" key="7">
    <source>
        <dbReference type="ARBA" id="ARBA00022827"/>
    </source>
</evidence>
<dbReference type="InterPro" id="IPR027477">
    <property type="entry name" value="Succ_DH/fumarate_Rdtase_cat_sf"/>
</dbReference>
<comment type="cofactor">
    <cofactor evidence="2">
        <name>FAD</name>
        <dbReference type="ChEBI" id="CHEBI:57692"/>
    </cofactor>
</comment>
<dbReference type="InterPro" id="IPR007329">
    <property type="entry name" value="FMN-bd"/>
</dbReference>
<comment type="cofactor">
    <cofactor evidence="1">
        <name>FMN</name>
        <dbReference type="ChEBI" id="CHEBI:58210"/>
    </cofactor>
</comment>
<dbReference type="AlphaFoldDB" id="A0A2K2UDW6"/>
<keyword evidence="7" id="KW-0274">FAD</keyword>
<dbReference type="SMART" id="SM00900">
    <property type="entry name" value="FMN_bind"/>
    <property type="match status" value="1"/>
</dbReference>
<dbReference type="GO" id="GO:0016020">
    <property type="term" value="C:membrane"/>
    <property type="evidence" value="ECO:0007669"/>
    <property type="project" value="InterPro"/>
</dbReference>
<dbReference type="GO" id="GO:0010181">
    <property type="term" value="F:FMN binding"/>
    <property type="evidence" value="ECO:0007669"/>
    <property type="project" value="InterPro"/>
</dbReference>
<dbReference type="Pfam" id="PF04205">
    <property type="entry name" value="FMN_bind"/>
    <property type="match status" value="1"/>
</dbReference>
<evidence type="ECO:0000256" key="2">
    <source>
        <dbReference type="ARBA" id="ARBA00001974"/>
    </source>
</evidence>
<dbReference type="OrthoDB" id="3172591at2"/>
<accession>A0A2K2UDW6</accession>
<evidence type="ECO:0000256" key="9">
    <source>
        <dbReference type="ARBA" id="ARBA00049922"/>
    </source>
</evidence>
<dbReference type="Pfam" id="PF00890">
    <property type="entry name" value="FAD_binding_2"/>
    <property type="match status" value="1"/>
</dbReference>
<dbReference type="InterPro" id="IPR003953">
    <property type="entry name" value="FAD-dep_OxRdtase_2_FAD-bd"/>
</dbReference>
<comment type="catalytic activity">
    <reaction evidence="9">
        <text>dihydrourocanate + A = urocanate + AH2</text>
        <dbReference type="Rhea" id="RHEA:36059"/>
        <dbReference type="ChEBI" id="CHEBI:13193"/>
        <dbReference type="ChEBI" id="CHEBI:17499"/>
        <dbReference type="ChEBI" id="CHEBI:27247"/>
        <dbReference type="ChEBI" id="CHEBI:72991"/>
        <dbReference type="EC" id="1.3.99.33"/>
    </reaction>
</comment>
<dbReference type="InterPro" id="IPR036188">
    <property type="entry name" value="FAD/NAD-bd_sf"/>
</dbReference>
<keyword evidence="13" id="KW-1185">Reference proteome</keyword>
<feature type="domain" description="FMN-binding" evidence="11">
    <location>
        <begin position="713"/>
        <end position="788"/>
    </location>
</feature>
<keyword evidence="8" id="KW-0560">Oxidoreductase</keyword>
<evidence type="ECO:0000256" key="4">
    <source>
        <dbReference type="ARBA" id="ARBA00013137"/>
    </source>
</evidence>
<sequence>MVAAPPVRGAVSDRQRMSDTSVDPFAILITSPRSAYAANMLDRSRACAPPPRLQRRARSGLCHRPHGSRSAMLDDTTLCSVSTLPVTGNCSRLHGRFYLERVLAHATARWENRLPGRRASTWAASSRHSEEREREMELTRRSFLGIAGMAGVAAAGAGLAGCAPASTGTSAQDASNDGDGAKGGVTRQAVATYTCDVCICGAGNSGLSAAVEAAQQGLGVVVLEKHGGTGGGGIGTEGVFAVNSKMQQDAGIAIEPAEVIATEMSYSHNRANGLKWLDLIEASGENISWLQDCGVNFTGVVDDYHGGLFETFHWFGENRAHDDFSPAMTATAQELGVQFLLNCPATDLVLGEDGAVAGVYAQKLNGDYVQVNAKAVVLATGGFANNDEYLQEGGFSDTTNVKRFLYGYDGDGVRMAIEAGGASNIPRMSGLMQLTVSGAPGGEYGTYGRGDGLVVAGHNACSLWINEDGERFCAESAGVENWMSDMIPSLMHQKLFSIYDAKIFKDAYDGMIAPRLDWAATQEELKQRIEENPHDDFFSADTLEELAQKASSALDLDYDTVIASITTYNEMCDAKRDAYFGKPAEYLQKLENPPFYFCYMPQSCMVTFGGIRTNRKMEVVDKNGQPVPGLYSAGVDSADLWPNIYTINVPGGTNANNINSGRFASKSAAEYIGSSKAGSVSSEGDTSESVPDVSWSMPEGALKDGVYTDTQFGMFSDITVTVTVEGGKIAEISQENELETTYVGQAAMENTLIPAVIEQQTPAVDTVSGATRTSDAFRTAVQTCCEQAVS</sequence>
<dbReference type="Proteomes" id="UP000236197">
    <property type="component" value="Unassembled WGS sequence"/>
</dbReference>
<feature type="compositionally biased region" description="Polar residues" evidence="10">
    <location>
        <begin position="676"/>
        <end position="689"/>
    </location>
</feature>
<comment type="similarity">
    <text evidence="3">Belongs to the FAD-dependent oxidoreductase 2 family. FRD/SDH subfamily.</text>
</comment>
<dbReference type="Gene3D" id="3.90.700.10">
    <property type="entry name" value="Succinate dehydrogenase/fumarate reductase flavoprotein, catalytic domain"/>
    <property type="match status" value="1"/>
</dbReference>
<evidence type="ECO:0000256" key="10">
    <source>
        <dbReference type="SAM" id="MobiDB-lite"/>
    </source>
</evidence>
<reference evidence="13" key="1">
    <citation type="submission" date="2018-01" db="EMBL/GenBank/DDBJ databases">
        <title>Rubneribacter badeniensis gen. nov., sp. nov., and Colonibacter rubneri, gen. nov., sp. nov., WGS of new members of the Eggerthellaceae.</title>
        <authorList>
            <person name="Danylec N."/>
            <person name="Stoll D.A."/>
            <person name="Doetsch A."/>
            <person name="Kulling S.E."/>
            <person name="Huch M."/>
        </authorList>
    </citation>
    <scope>NUCLEOTIDE SEQUENCE [LARGE SCALE GENOMIC DNA]</scope>
    <source>
        <strain evidence="13">ResAG-96</strain>
    </source>
</reference>
<dbReference type="SUPFAM" id="SSF51905">
    <property type="entry name" value="FAD/NAD(P)-binding domain"/>
    <property type="match status" value="1"/>
</dbReference>
<keyword evidence="6" id="KW-0285">Flavoprotein</keyword>
<organism evidence="12 13">
    <name type="scientific">Enteroscipio rubneri</name>
    <dbReference type="NCBI Taxonomy" id="2070686"/>
    <lineage>
        <taxon>Bacteria</taxon>
        <taxon>Bacillati</taxon>
        <taxon>Actinomycetota</taxon>
        <taxon>Coriobacteriia</taxon>
        <taxon>Eggerthellales</taxon>
        <taxon>Eggerthellaceae</taxon>
        <taxon>Enteroscipio</taxon>
    </lineage>
</organism>
<evidence type="ECO:0000313" key="12">
    <source>
        <dbReference type="EMBL" id="PNV68442.1"/>
    </source>
</evidence>
<dbReference type="Gene3D" id="3.50.50.60">
    <property type="entry name" value="FAD/NAD(P)-binding domain"/>
    <property type="match status" value="3"/>
</dbReference>
<proteinExistence type="inferred from homology"/>
<dbReference type="SUPFAM" id="SSF56425">
    <property type="entry name" value="Succinate dehydrogenase/fumarate reductase flavoprotein, catalytic domain"/>
    <property type="match status" value="1"/>
</dbReference>
<evidence type="ECO:0000313" key="13">
    <source>
        <dbReference type="Proteomes" id="UP000236197"/>
    </source>
</evidence>
<feature type="region of interest" description="Disordered" evidence="10">
    <location>
        <begin position="675"/>
        <end position="695"/>
    </location>
</feature>
<evidence type="ECO:0000259" key="11">
    <source>
        <dbReference type="SMART" id="SM00900"/>
    </source>
</evidence>
<dbReference type="PANTHER" id="PTHR43400:SF7">
    <property type="entry name" value="FAD-DEPENDENT OXIDOREDUCTASE 2 FAD BINDING DOMAIN-CONTAINING PROTEIN"/>
    <property type="match status" value="1"/>
</dbReference>
<evidence type="ECO:0000256" key="3">
    <source>
        <dbReference type="ARBA" id="ARBA00008040"/>
    </source>
</evidence>
<dbReference type="Gene3D" id="3.90.1010.20">
    <property type="match status" value="1"/>
</dbReference>
<dbReference type="InterPro" id="IPR050315">
    <property type="entry name" value="FAD-oxidoreductase_2"/>
</dbReference>
<gene>
    <name evidence="12" type="ORF">C2L71_00135</name>
</gene>